<dbReference type="InterPro" id="IPR036134">
    <property type="entry name" value="Crypto/Photolyase_FAD-like_sf"/>
</dbReference>
<dbReference type="PANTHER" id="PTHR11455">
    <property type="entry name" value="CRYPTOCHROME"/>
    <property type="match status" value="1"/>
</dbReference>
<feature type="site" description="Electron transfer via tryptophanyl radical" evidence="9">
    <location>
        <position position="384"/>
    </location>
</feature>
<evidence type="ECO:0000259" key="12">
    <source>
        <dbReference type="PROSITE" id="PS51645"/>
    </source>
</evidence>
<reference evidence="13 14" key="1">
    <citation type="journal article" date="2015" name="Genome Announc.">
        <title>Complete Genome Sequence of Clavibacter michiganensis subsp. insidiosus R1-1 Using PacBio Single-Molecule Real-Time Technology.</title>
        <authorList>
            <person name="Lu Y."/>
            <person name="Samac D.A."/>
            <person name="Glazebrook J."/>
            <person name="Ishimaru C.A."/>
        </authorList>
    </citation>
    <scope>NUCLEOTIDE SEQUENCE [LARGE SCALE GENOMIC DNA]</scope>
    <source>
        <strain evidence="13 14">R1-1</strain>
    </source>
</reference>
<feature type="domain" description="Photolyase/cryptochrome alpha/beta" evidence="12">
    <location>
        <begin position="22"/>
        <end position="151"/>
    </location>
</feature>
<dbReference type="PATRIC" id="fig|33014.5.peg.515"/>
<dbReference type="GO" id="GO:0000719">
    <property type="term" value="P:photoreactive repair"/>
    <property type="evidence" value="ECO:0007669"/>
    <property type="project" value="UniProtKB-ARBA"/>
</dbReference>
<protein>
    <recommendedName>
        <fullName evidence="3">Deoxyribodipyrimidine photo-lyase</fullName>
        <ecNumber evidence="2">4.1.99.3</ecNumber>
    </recommendedName>
</protein>
<evidence type="ECO:0000256" key="6">
    <source>
        <dbReference type="ARBA" id="ARBA00022991"/>
    </source>
</evidence>
<dbReference type="GO" id="GO:0009416">
    <property type="term" value="P:response to light stimulus"/>
    <property type="evidence" value="ECO:0007669"/>
    <property type="project" value="TreeGrafter"/>
</dbReference>
<dbReference type="GO" id="GO:0003904">
    <property type="term" value="F:deoxyribodipyrimidine photo-lyase activity"/>
    <property type="evidence" value="ECO:0007669"/>
    <property type="project" value="UniProtKB-EC"/>
</dbReference>
<keyword evidence="5 8" id="KW-0274">FAD</keyword>
<dbReference type="InterPro" id="IPR005101">
    <property type="entry name" value="Cryptochr/Photolyase_FAD-bd"/>
</dbReference>
<sequence length="508" mass="56680">MSDDDAPDRGSDDREGGAAAHGPSVVWLRDDLRVADNPALHAAVERGEPIVVLYVLDEESDGIRPLGGAARWWLHMSLSRPGDALRDLGSPLVLRRGEAADVVDDLVREVGAGAVLWNRRYGGAEIAVDTAIKKDLGDRGLDVRSFQGSLLVEPWTVTNKQGEPFRVYTPFWKTAQEREEPRKPLPAPHELDAPRKAPRSDDLDDWGLLPTTPDWAAGLREACDPGEAAGLQRLEDFVHHELEDYAAQRDEPAAMTTSRLSAYLRWGEVSPFQVWHRIQRTRGKKVGGDEVNATKFLSELGWREFSYHLLYHQPDLATRNFAPRFDGFPWEDPTDETLGAWQRGETGVPLVDAGMRALWKDGHLHNRVRMVVASFLIKNLLIDWRHGEQWFWDTLVDADAANNAASWQWVAGSGADAAPYFRVFNPVLQGQKFDPSGEYIRSYVPELAHAPRDVVHEPWKAMGDLVASAEDDADDQAAGGLAAYPSPIVDLKESRQRALAAYDEIKDR</sequence>
<dbReference type="Gene3D" id="1.10.579.10">
    <property type="entry name" value="DNA Cyclobutane Dipyrimidine Photolyase, subunit A, domain 3"/>
    <property type="match status" value="1"/>
</dbReference>
<organism evidence="13 14">
    <name type="scientific">Clavibacter michiganensis subsp. insidiosus</name>
    <dbReference type="NCBI Taxonomy" id="33014"/>
    <lineage>
        <taxon>Bacteria</taxon>
        <taxon>Bacillati</taxon>
        <taxon>Actinomycetota</taxon>
        <taxon>Actinomycetes</taxon>
        <taxon>Micrococcales</taxon>
        <taxon>Microbacteriaceae</taxon>
        <taxon>Clavibacter</taxon>
    </lineage>
</organism>
<evidence type="ECO:0000256" key="1">
    <source>
        <dbReference type="ARBA" id="ARBA00001932"/>
    </source>
</evidence>
<keyword evidence="4 8" id="KW-0285">Flavoprotein</keyword>
<dbReference type="InterPro" id="IPR014729">
    <property type="entry name" value="Rossmann-like_a/b/a_fold"/>
</dbReference>
<dbReference type="InterPro" id="IPR002081">
    <property type="entry name" value="Cryptochrome/DNA_photolyase_1"/>
</dbReference>
<dbReference type="HOGENOM" id="CLU_010348_2_2_11"/>
<dbReference type="Pfam" id="PF03441">
    <property type="entry name" value="FAD_binding_7"/>
    <property type="match status" value="1"/>
</dbReference>
<dbReference type="InterPro" id="IPR018394">
    <property type="entry name" value="DNA_photolyase_1_CS_C"/>
</dbReference>
<dbReference type="PROSITE" id="PS00394">
    <property type="entry name" value="DNA_PHOTOLYASES_1_1"/>
    <property type="match status" value="1"/>
</dbReference>
<dbReference type="InterPro" id="IPR006050">
    <property type="entry name" value="DNA_photolyase_N"/>
</dbReference>
<comment type="cofactor">
    <cofactor evidence="1">
        <name>(6R)-5,10-methylene-5,6,7,8-tetrahydrofolate</name>
        <dbReference type="ChEBI" id="CHEBI:15636"/>
    </cofactor>
</comment>
<evidence type="ECO:0000256" key="10">
    <source>
        <dbReference type="RuleBase" id="RU004182"/>
    </source>
</evidence>
<evidence type="ECO:0000256" key="4">
    <source>
        <dbReference type="ARBA" id="ARBA00022630"/>
    </source>
</evidence>
<evidence type="ECO:0000256" key="7">
    <source>
        <dbReference type="ARBA" id="ARBA00033999"/>
    </source>
</evidence>
<dbReference type="Gene3D" id="3.40.50.620">
    <property type="entry name" value="HUPs"/>
    <property type="match status" value="1"/>
</dbReference>
<feature type="compositionally biased region" description="Basic and acidic residues" evidence="11">
    <location>
        <begin position="7"/>
        <end position="16"/>
    </location>
</feature>
<proteinExistence type="inferred from homology"/>
<keyword evidence="6 10" id="KW-0157">Chromophore</keyword>
<dbReference type="RefSeq" id="WP_045526608.1">
    <property type="nucleotide sequence ID" value="NZ_CP011043.1"/>
</dbReference>
<dbReference type="GO" id="GO:0071949">
    <property type="term" value="F:FAD binding"/>
    <property type="evidence" value="ECO:0007669"/>
    <property type="project" value="TreeGrafter"/>
</dbReference>
<comment type="cofactor">
    <cofactor evidence="8">
        <name>FAD</name>
        <dbReference type="ChEBI" id="CHEBI:57692"/>
    </cofactor>
    <text evidence="8">Binds 1 FAD per subunit.</text>
</comment>
<dbReference type="PRINTS" id="PR00147">
    <property type="entry name" value="DNAPHOTLYASE"/>
</dbReference>
<evidence type="ECO:0000256" key="9">
    <source>
        <dbReference type="PIRSR" id="PIRSR602081-2"/>
    </source>
</evidence>
<feature type="site" description="Electron transfer via tryptophanyl radical" evidence="9">
    <location>
        <position position="330"/>
    </location>
</feature>
<dbReference type="KEGG" id="cmh:VO01_02460"/>
<feature type="binding site" evidence="8">
    <location>
        <position position="245"/>
    </location>
    <ligand>
        <name>FAD</name>
        <dbReference type="ChEBI" id="CHEBI:57692"/>
    </ligand>
</feature>
<feature type="compositionally biased region" description="Basic and acidic residues" evidence="11">
    <location>
        <begin position="176"/>
        <end position="201"/>
    </location>
</feature>
<evidence type="ECO:0000313" key="14">
    <source>
        <dbReference type="Proteomes" id="UP000032604"/>
    </source>
</evidence>
<dbReference type="Proteomes" id="UP000032604">
    <property type="component" value="Chromosome"/>
</dbReference>
<feature type="region of interest" description="Disordered" evidence="11">
    <location>
        <begin position="176"/>
        <end position="204"/>
    </location>
</feature>
<dbReference type="SUPFAM" id="SSF48173">
    <property type="entry name" value="Cryptochrome/photolyase FAD-binding domain"/>
    <property type="match status" value="1"/>
</dbReference>
<dbReference type="GO" id="GO:0003677">
    <property type="term" value="F:DNA binding"/>
    <property type="evidence" value="ECO:0007669"/>
    <property type="project" value="TreeGrafter"/>
</dbReference>
<dbReference type="Pfam" id="PF00875">
    <property type="entry name" value="DNA_photolyase"/>
    <property type="match status" value="1"/>
</dbReference>
<dbReference type="OrthoDB" id="9772484at2"/>
<evidence type="ECO:0000256" key="5">
    <source>
        <dbReference type="ARBA" id="ARBA00022827"/>
    </source>
</evidence>
<feature type="binding site" evidence="8">
    <location>
        <begin position="257"/>
        <end position="261"/>
    </location>
    <ligand>
        <name>FAD</name>
        <dbReference type="ChEBI" id="CHEBI:57692"/>
    </ligand>
</feature>
<dbReference type="FunFam" id="1.10.579.10:FF:000003">
    <property type="entry name" value="Deoxyribodipyrimidine photo-lyase"/>
    <property type="match status" value="1"/>
</dbReference>
<dbReference type="EC" id="4.1.99.3" evidence="2"/>
<dbReference type="AlphaFoldDB" id="A0A0D5CFS3"/>
<feature type="binding site" evidence="8">
    <location>
        <begin position="397"/>
        <end position="399"/>
    </location>
    <ligand>
        <name>FAD</name>
        <dbReference type="ChEBI" id="CHEBI:57692"/>
    </ligand>
</feature>
<evidence type="ECO:0000256" key="2">
    <source>
        <dbReference type="ARBA" id="ARBA00013149"/>
    </source>
</evidence>
<feature type="binding site" evidence="8">
    <location>
        <position position="296"/>
    </location>
    <ligand>
        <name>FAD</name>
        <dbReference type="ChEBI" id="CHEBI:57692"/>
    </ligand>
</feature>
<dbReference type="EMBL" id="CP011043">
    <property type="protein sequence ID" value="AJW78134.1"/>
    <property type="molecule type" value="Genomic_DNA"/>
</dbReference>
<dbReference type="InterPro" id="IPR036155">
    <property type="entry name" value="Crypto/Photolyase_N_sf"/>
</dbReference>
<accession>A0A0D5CFS3</accession>
<feature type="site" description="Electron transfer via tryptophanyl radical" evidence="9">
    <location>
        <position position="407"/>
    </location>
</feature>
<dbReference type="PANTHER" id="PTHR11455:SF9">
    <property type="entry name" value="CRYPTOCHROME CIRCADIAN CLOCK 5 ISOFORM X1"/>
    <property type="match status" value="1"/>
</dbReference>
<keyword evidence="13" id="KW-0456">Lyase</keyword>
<feature type="region of interest" description="Disordered" evidence="11">
    <location>
        <begin position="1"/>
        <end position="20"/>
    </location>
</feature>
<dbReference type="PROSITE" id="PS00691">
    <property type="entry name" value="DNA_PHOTOLYASES_1_2"/>
    <property type="match status" value="1"/>
</dbReference>
<name>A0A0D5CFS3_9MICO</name>
<dbReference type="Gene3D" id="1.25.40.80">
    <property type="match status" value="1"/>
</dbReference>
<evidence type="ECO:0000256" key="3">
    <source>
        <dbReference type="ARBA" id="ARBA00014046"/>
    </source>
</evidence>
<dbReference type="SUPFAM" id="SSF52425">
    <property type="entry name" value="Cryptochrome/photolyase, N-terminal domain"/>
    <property type="match status" value="1"/>
</dbReference>
<comment type="catalytic activity">
    <reaction evidence="7">
        <text>cyclobutadipyrimidine (in DNA) = 2 pyrimidine residues (in DNA).</text>
        <dbReference type="EC" id="4.1.99.3"/>
    </reaction>
</comment>
<evidence type="ECO:0000313" key="13">
    <source>
        <dbReference type="EMBL" id="AJW78134.1"/>
    </source>
</evidence>
<comment type="similarity">
    <text evidence="10">Belongs to the DNA photolyase family.</text>
</comment>
<gene>
    <name evidence="13" type="ORF">VO01_02460</name>
</gene>
<dbReference type="PROSITE" id="PS51645">
    <property type="entry name" value="PHR_CRY_ALPHA_BETA"/>
    <property type="match status" value="1"/>
</dbReference>
<evidence type="ECO:0000256" key="8">
    <source>
        <dbReference type="PIRSR" id="PIRSR602081-1"/>
    </source>
</evidence>
<evidence type="ECO:0000256" key="11">
    <source>
        <dbReference type="SAM" id="MobiDB-lite"/>
    </source>
</evidence>